<dbReference type="Gene3D" id="3.40.50.620">
    <property type="entry name" value="HUPs"/>
    <property type="match status" value="1"/>
</dbReference>
<feature type="non-terminal residue" evidence="12">
    <location>
        <position position="331"/>
    </location>
</feature>
<evidence type="ECO:0000259" key="11">
    <source>
        <dbReference type="Pfam" id="PF20259"/>
    </source>
</evidence>
<dbReference type="Pfam" id="PF20258">
    <property type="entry name" value="tRNA_Me_trans_C"/>
    <property type="match status" value="1"/>
</dbReference>
<dbReference type="NCBIfam" id="TIGR00420">
    <property type="entry name" value="trmU"/>
    <property type="match status" value="1"/>
</dbReference>
<dbReference type="InterPro" id="IPR046885">
    <property type="entry name" value="MnmA-like_C"/>
</dbReference>
<dbReference type="Pfam" id="PF20259">
    <property type="entry name" value="tRNA_Me_trans_M"/>
    <property type="match status" value="1"/>
</dbReference>
<protein>
    <recommendedName>
        <fullName evidence="1">tRNA-uridine 2-sulfurtransferase</fullName>
        <ecNumber evidence="1">2.8.1.13</ecNumber>
    </recommendedName>
</protein>
<dbReference type="PANTHER" id="PTHR11933">
    <property type="entry name" value="TRNA 5-METHYLAMINOMETHYL-2-THIOURIDYLATE -METHYLTRANSFERASE"/>
    <property type="match status" value="1"/>
</dbReference>
<dbReference type="InterPro" id="IPR023382">
    <property type="entry name" value="MnmA-like_central_sf"/>
</dbReference>
<dbReference type="PANTHER" id="PTHR11933:SF5">
    <property type="entry name" value="MITOCHONDRIAL TRNA-SPECIFIC 2-THIOURIDYLASE 1"/>
    <property type="match status" value="1"/>
</dbReference>
<evidence type="ECO:0000259" key="10">
    <source>
        <dbReference type="Pfam" id="PF20258"/>
    </source>
</evidence>
<dbReference type="CDD" id="cd01998">
    <property type="entry name" value="MnmA_TRMU-like"/>
    <property type="match status" value="1"/>
</dbReference>
<keyword evidence="8" id="KW-1015">Disulfide bond</keyword>
<feature type="domain" description="tRNA-specific 2-thiouridylase MnmA-like central" evidence="11">
    <location>
        <begin position="193"/>
        <end position="256"/>
    </location>
</feature>
<dbReference type="EMBL" id="DRBS01000428">
    <property type="protein sequence ID" value="HDD45463.1"/>
    <property type="molecule type" value="Genomic_DNA"/>
</dbReference>
<keyword evidence="6" id="KW-0067">ATP-binding</keyword>
<dbReference type="InterPro" id="IPR014729">
    <property type="entry name" value="Rossmann-like_a/b/a_fold"/>
</dbReference>
<keyword evidence="7" id="KW-0694">RNA-binding</keyword>
<dbReference type="GO" id="GO:0005524">
    <property type="term" value="F:ATP binding"/>
    <property type="evidence" value="ECO:0007669"/>
    <property type="project" value="UniProtKB-KW"/>
</dbReference>
<dbReference type="InterPro" id="IPR004506">
    <property type="entry name" value="MnmA-like"/>
</dbReference>
<dbReference type="InterPro" id="IPR046884">
    <property type="entry name" value="MnmA-like_central"/>
</dbReference>
<evidence type="ECO:0000256" key="8">
    <source>
        <dbReference type="ARBA" id="ARBA00023157"/>
    </source>
</evidence>
<dbReference type="AlphaFoldDB" id="A0A7C0U4I9"/>
<comment type="catalytic activity">
    <reaction evidence="9">
        <text>S-sulfanyl-L-cysteinyl-[protein] + uridine(34) in tRNA + AH2 + ATP = 2-thiouridine(34) in tRNA + L-cysteinyl-[protein] + A + AMP + diphosphate + H(+)</text>
        <dbReference type="Rhea" id="RHEA:47032"/>
        <dbReference type="Rhea" id="RHEA-COMP:10131"/>
        <dbReference type="Rhea" id="RHEA-COMP:11726"/>
        <dbReference type="Rhea" id="RHEA-COMP:11727"/>
        <dbReference type="Rhea" id="RHEA-COMP:11728"/>
        <dbReference type="ChEBI" id="CHEBI:13193"/>
        <dbReference type="ChEBI" id="CHEBI:15378"/>
        <dbReference type="ChEBI" id="CHEBI:17499"/>
        <dbReference type="ChEBI" id="CHEBI:29950"/>
        <dbReference type="ChEBI" id="CHEBI:30616"/>
        <dbReference type="ChEBI" id="CHEBI:33019"/>
        <dbReference type="ChEBI" id="CHEBI:61963"/>
        <dbReference type="ChEBI" id="CHEBI:65315"/>
        <dbReference type="ChEBI" id="CHEBI:87170"/>
        <dbReference type="ChEBI" id="CHEBI:456215"/>
        <dbReference type="EC" id="2.8.1.13"/>
    </reaction>
</comment>
<comment type="caution">
    <text evidence="12">The sequence shown here is derived from an EMBL/GenBank/DDBJ whole genome shotgun (WGS) entry which is preliminary data.</text>
</comment>
<dbReference type="EC" id="2.8.1.13" evidence="1"/>
<dbReference type="Gene3D" id="2.40.30.10">
    <property type="entry name" value="Translation factors"/>
    <property type="match status" value="1"/>
</dbReference>
<dbReference type="GO" id="GO:0103016">
    <property type="term" value="F:tRNA-uridine 2-sulfurtransferase activity"/>
    <property type="evidence" value="ECO:0007669"/>
    <property type="project" value="UniProtKB-EC"/>
</dbReference>
<evidence type="ECO:0000256" key="1">
    <source>
        <dbReference type="ARBA" id="ARBA00011949"/>
    </source>
</evidence>
<organism evidence="12">
    <name type="scientific">Desulfofervidus auxilii</name>
    <dbReference type="NCBI Taxonomy" id="1621989"/>
    <lineage>
        <taxon>Bacteria</taxon>
        <taxon>Pseudomonadati</taxon>
        <taxon>Thermodesulfobacteriota</taxon>
        <taxon>Candidatus Desulfofervidia</taxon>
        <taxon>Candidatus Desulfofervidales</taxon>
        <taxon>Candidatus Desulfofervidaceae</taxon>
        <taxon>Candidatus Desulfofervidus</taxon>
    </lineage>
</organism>
<dbReference type="GO" id="GO:0000049">
    <property type="term" value="F:tRNA binding"/>
    <property type="evidence" value="ECO:0007669"/>
    <property type="project" value="UniProtKB-KW"/>
</dbReference>
<keyword evidence="4" id="KW-0819">tRNA processing</keyword>
<evidence type="ECO:0000256" key="3">
    <source>
        <dbReference type="ARBA" id="ARBA00022679"/>
    </source>
</evidence>
<accession>A0A7C0U4I9</accession>
<dbReference type="HAMAP" id="MF_00144">
    <property type="entry name" value="tRNA_thiouridyl_MnmA"/>
    <property type="match status" value="1"/>
</dbReference>
<evidence type="ECO:0000313" key="12">
    <source>
        <dbReference type="EMBL" id="HDD45463.1"/>
    </source>
</evidence>
<dbReference type="SUPFAM" id="SSF52402">
    <property type="entry name" value="Adenine nucleotide alpha hydrolases-like"/>
    <property type="match status" value="1"/>
</dbReference>
<evidence type="ECO:0000256" key="9">
    <source>
        <dbReference type="ARBA" id="ARBA00051542"/>
    </source>
</evidence>
<name>A0A7C0U4I9_DESA2</name>
<dbReference type="Gene3D" id="2.30.30.280">
    <property type="entry name" value="Adenine nucleotide alpha hydrolases-like domains"/>
    <property type="match status" value="1"/>
</dbReference>
<reference evidence="12" key="1">
    <citation type="journal article" date="2020" name="mSystems">
        <title>Genome- and Community-Level Interaction Insights into Carbon Utilization and Element Cycling Functions of Hydrothermarchaeota in Hydrothermal Sediment.</title>
        <authorList>
            <person name="Zhou Z."/>
            <person name="Liu Y."/>
            <person name="Xu W."/>
            <person name="Pan J."/>
            <person name="Luo Z.H."/>
            <person name="Li M."/>
        </authorList>
    </citation>
    <scope>NUCLEOTIDE SEQUENCE [LARGE SCALE GENOMIC DNA]</scope>
    <source>
        <strain evidence="12">HyVt-233</strain>
    </source>
</reference>
<dbReference type="FunFam" id="2.30.30.280:FF:000001">
    <property type="entry name" value="tRNA-specific 2-thiouridylase MnmA"/>
    <property type="match status" value="1"/>
</dbReference>
<dbReference type="GO" id="GO:0002143">
    <property type="term" value="P:tRNA wobble position uridine thiolation"/>
    <property type="evidence" value="ECO:0007669"/>
    <property type="project" value="TreeGrafter"/>
</dbReference>
<keyword evidence="5" id="KW-0547">Nucleotide-binding</keyword>
<feature type="domain" description="tRNA-specific 2-thiouridylase MnmA-like C-terminal" evidence="10">
    <location>
        <begin position="265"/>
        <end position="331"/>
    </location>
</feature>
<evidence type="ECO:0000256" key="2">
    <source>
        <dbReference type="ARBA" id="ARBA00022555"/>
    </source>
</evidence>
<proteinExistence type="inferred from homology"/>
<dbReference type="NCBIfam" id="NF001138">
    <property type="entry name" value="PRK00143.1"/>
    <property type="match status" value="1"/>
</dbReference>
<dbReference type="Pfam" id="PF03054">
    <property type="entry name" value="tRNA_Me_trans"/>
    <property type="match status" value="1"/>
</dbReference>
<keyword evidence="3 12" id="KW-0808">Transferase</keyword>
<dbReference type="Proteomes" id="UP000886289">
    <property type="component" value="Unassembled WGS sequence"/>
</dbReference>
<sequence length="331" mass="38272">MKKVAVALSGGIDSAVTAYLLKQQGYKVTGVFLRLTENQPPYSPSNIAKLLKIDYIELDLKDIFKKEIIKPFIETYLLGKTPNPCIWCNQKIKFGILLKEIKKMGFDFLATGHYARKIFKNNRFILLRGIDQQRDQSYFLFPLTQEQLPHILWPLGTINKEKTKKIAINIGLSLNTKESREICFIPERNYRLFLEKHAKERLTKEGKILNLEGKVIGKHSGIWRYTIGQRHGLGIRGREAYYVRVIDADKNCLIVAPRQALFFKEAIVENVNFFPFDSLKEPLYVSVKIRYKQIETKALIKPINEKKVQIIFETPQFAVTPGQAAVFYQDE</sequence>
<evidence type="ECO:0000256" key="6">
    <source>
        <dbReference type="ARBA" id="ARBA00022840"/>
    </source>
</evidence>
<evidence type="ECO:0000256" key="7">
    <source>
        <dbReference type="ARBA" id="ARBA00022884"/>
    </source>
</evidence>
<gene>
    <name evidence="12" type="primary">mnmA</name>
    <name evidence="12" type="ORF">ENG63_11515</name>
</gene>
<keyword evidence="2" id="KW-0820">tRNA-binding</keyword>
<evidence type="ECO:0000256" key="4">
    <source>
        <dbReference type="ARBA" id="ARBA00022694"/>
    </source>
</evidence>
<evidence type="ECO:0000256" key="5">
    <source>
        <dbReference type="ARBA" id="ARBA00022741"/>
    </source>
</evidence>